<dbReference type="AlphaFoldDB" id="A0A090YRU3"/>
<comment type="caution">
    <text evidence="7">The sequence shown here is derived from an EMBL/GenBank/DDBJ whole genome shotgun (WGS) entry which is preliminary data.</text>
</comment>
<dbReference type="InterPro" id="IPR047194">
    <property type="entry name" value="CwlT-like_lysozyme"/>
</dbReference>
<dbReference type="RefSeq" id="WP_042985250.1">
    <property type="nucleotide sequence ID" value="NZ_JMQC01000012.1"/>
</dbReference>
<evidence type="ECO:0000313" key="10">
    <source>
        <dbReference type="Proteomes" id="UP000264294"/>
    </source>
</evidence>
<feature type="transmembrane region" description="Helical" evidence="5">
    <location>
        <begin position="20"/>
        <end position="39"/>
    </location>
</feature>
<dbReference type="PANTHER" id="PTHR47053">
    <property type="entry name" value="MUREIN DD-ENDOPEPTIDASE MEPH-RELATED"/>
    <property type="match status" value="1"/>
</dbReference>
<proteinExistence type="inferred from homology"/>
<evidence type="ECO:0000313" key="9">
    <source>
        <dbReference type="Proteomes" id="UP000029389"/>
    </source>
</evidence>
<keyword evidence="5" id="KW-1133">Transmembrane helix</keyword>
<dbReference type="Pfam" id="PF00877">
    <property type="entry name" value="NLPC_P60"/>
    <property type="match status" value="1"/>
</dbReference>
<evidence type="ECO:0000313" key="7">
    <source>
        <dbReference type="EMBL" id="KFM94850.1"/>
    </source>
</evidence>
<dbReference type="Gene3D" id="3.90.1720.10">
    <property type="entry name" value="endopeptidase domain like (from Nostoc punctiforme)"/>
    <property type="match status" value="1"/>
</dbReference>
<accession>A0A090YRU3</accession>
<dbReference type="EMBL" id="JMQC01000012">
    <property type="protein sequence ID" value="KFM94850.1"/>
    <property type="molecule type" value="Genomic_DNA"/>
</dbReference>
<evidence type="ECO:0000256" key="5">
    <source>
        <dbReference type="SAM" id="Phobius"/>
    </source>
</evidence>
<dbReference type="InterPro" id="IPR023346">
    <property type="entry name" value="Lysozyme-like_dom_sf"/>
</dbReference>
<dbReference type="GO" id="GO:0008234">
    <property type="term" value="F:cysteine-type peptidase activity"/>
    <property type="evidence" value="ECO:0007669"/>
    <property type="project" value="UniProtKB-KW"/>
</dbReference>
<feature type="domain" description="NlpC/P60" evidence="6">
    <location>
        <begin position="236"/>
        <end position="358"/>
    </location>
</feature>
<keyword evidence="3" id="KW-0378">Hydrolase</keyword>
<dbReference type="Proteomes" id="UP000029389">
    <property type="component" value="Unassembled WGS sequence"/>
</dbReference>
<evidence type="ECO:0000256" key="2">
    <source>
        <dbReference type="ARBA" id="ARBA00022670"/>
    </source>
</evidence>
<dbReference type="SUPFAM" id="SSF54001">
    <property type="entry name" value="Cysteine proteinases"/>
    <property type="match status" value="1"/>
</dbReference>
<name>A0A090YRU3_9BACI</name>
<evidence type="ECO:0000313" key="8">
    <source>
        <dbReference type="EMBL" id="RFT64481.1"/>
    </source>
</evidence>
<reference evidence="7 9" key="1">
    <citation type="submission" date="2014-04" db="EMBL/GenBank/DDBJ databases">
        <authorList>
            <person name="Bishop-Lilly K.A."/>
            <person name="Broomall S.M."/>
            <person name="Chain P.S."/>
            <person name="Chertkov O."/>
            <person name="Coyne S.R."/>
            <person name="Daligault H.E."/>
            <person name="Davenport K.W."/>
            <person name="Erkkila T."/>
            <person name="Frey K.G."/>
            <person name="Gibbons H.S."/>
            <person name="Gu W."/>
            <person name="Jaissle J."/>
            <person name="Johnson S.L."/>
            <person name="Koroleva G.I."/>
            <person name="Ladner J.T."/>
            <person name="Lo C.-C."/>
            <person name="Minogue T.D."/>
            <person name="Munk C."/>
            <person name="Palacios G.F."/>
            <person name="Redden C.L."/>
            <person name="Rosenzweig C.N."/>
            <person name="Scholz M.B."/>
            <person name="Teshima H."/>
            <person name="Xu Y."/>
        </authorList>
    </citation>
    <scope>NUCLEOTIDE SEQUENCE [LARGE SCALE GENOMIC DNA]</scope>
    <source>
        <strain evidence="7 9">BHP</strain>
    </source>
</reference>
<dbReference type="Pfam" id="PF13702">
    <property type="entry name" value="Lysozyme_like"/>
    <property type="match status" value="1"/>
</dbReference>
<protein>
    <submittedName>
        <fullName evidence="7">Lysozyme-like family protein</fullName>
    </submittedName>
</protein>
<gene>
    <name evidence="8" type="ORF">D0U04_21620</name>
    <name evidence="7" type="ORF">DJ93_6024</name>
</gene>
<dbReference type="PROSITE" id="PS51935">
    <property type="entry name" value="NLPC_P60"/>
    <property type="match status" value="1"/>
</dbReference>
<evidence type="ECO:0000259" key="6">
    <source>
        <dbReference type="PROSITE" id="PS51935"/>
    </source>
</evidence>
<evidence type="ECO:0000256" key="3">
    <source>
        <dbReference type="ARBA" id="ARBA00022801"/>
    </source>
</evidence>
<dbReference type="Gene3D" id="1.10.530.10">
    <property type="match status" value="1"/>
</dbReference>
<comment type="similarity">
    <text evidence="1">Belongs to the peptidase C40 family.</text>
</comment>
<keyword evidence="2" id="KW-0645">Protease</keyword>
<dbReference type="EMBL" id="QVOD01000034">
    <property type="protein sequence ID" value="RFT64481.1"/>
    <property type="molecule type" value="Genomic_DNA"/>
</dbReference>
<dbReference type="InterPro" id="IPR000064">
    <property type="entry name" value="NLP_P60_dom"/>
</dbReference>
<sequence>MGAVTVIRVGGFLARNWKKLVAVILGFFGIIFFVIAGIGGQQSPSIPFSGDGKGGKANVSPEVRKWEPVVRQYAQEFGVADYVELMLAQMDAESGGRGLDPMQSSEGPFNTKYCKDMNCITDPIYSIWAGVQEFRAALIKAKGDAKLALQGYNFGSDFIDYIFGKGGVYSQDLAIEYSRSKSSGIYSCQGRDPGNYRTKVGACYGDFRYVEKILSKMTPDPASQGNVVLGGAGGQIFDANQVYGSMAQFLGQAYVWGGATPPGFDCSGLMQWNFRQVGIKLPRTAEEQYYATARVSPEQLLPGDLVFFSGTYVGKTVTHVGMYIGNGKMINSNDSGVKIDDVFSAYWAKHYYGGGRITQ</sequence>
<dbReference type="SUPFAM" id="SSF53955">
    <property type="entry name" value="Lysozyme-like"/>
    <property type="match status" value="1"/>
</dbReference>
<organism evidence="7 9">
    <name type="scientific">Bacillus clarus</name>
    <dbReference type="NCBI Taxonomy" id="2338372"/>
    <lineage>
        <taxon>Bacteria</taxon>
        <taxon>Bacillati</taxon>
        <taxon>Bacillota</taxon>
        <taxon>Bacilli</taxon>
        <taxon>Bacillales</taxon>
        <taxon>Bacillaceae</taxon>
        <taxon>Bacillus</taxon>
        <taxon>Bacillus cereus group</taxon>
    </lineage>
</organism>
<dbReference type="PATRIC" id="fig|1405.8.peg.6118"/>
<reference evidence="8 10" key="2">
    <citation type="submission" date="2018-08" db="EMBL/GenBank/DDBJ databases">
        <title>Bacillus clarus sp. nov. strain PS00077A.</title>
        <authorList>
            <person name="Mendez Acevedo M."/>
            <person name="Carroll L."/>
            <person name="Mukherjee M."/>
            <person name="Wiedmann M."/>
            <person name="Kovac J."/>
        </authorList>
    </citation>
    <scope>NUCLEOTIDE SEQUENCE [LARGE SCALE GENOMIC DNA]</scope>
    <source>
        <strain evidence="8 10">PS00077A</strain>
    </source>
</reference>
<dbReference type="InterPro" id="IPR038765">
    <property type="entry name" value="Papain-like_cys_pep_sf"/>
</dbReference>
<dbReference type="GO" id="GO:0006508">
    <property type="term" value="P:proteolysis"/>
    <property type="evidence" value="ECO:0007669"/>
    <property type="project" value="UniProtKB-KW"/>
</dbReference>
<keyword evidence="10" id="KW-1185">Reference proteome</keyword>
<keyword evidence="5" id="KW-0812">Transmembrane</keyword>
<keyword evidence="4" id="KW-0788">Thiol protease</keyword>
<dbReference type="Proteomes" id="UP000264294">
    <property type="component" value="Unassembled WGS sequence"/>
</dbReference>
<dbReference type="InterPro" id="IPR051202">
    <property type="entry name" value="Peptidase_C40"/>
</dbReference>
<evidence type="ECO:0000256" key="1">
    <source>
        <dbReference type="ARBA" id="ARBA00007074"/>
    </source>
</evidence>
<evidence type="ECO:0000256" key="4">
    <source>
        <dbReference type="ARBA" id="ARBA00022807"/>
    </source>
</evidence>
<dbReference type="PANTHER" id="PTHR47053:SF1">
    <property type="entry name" value="MUREIN DD-ENDOPEPTIDASE MEPH-RELATED"/>
    <property type="match status" value="1"/>
</dbReference>
<dbReference type="CDD" id="cd16891">
    <property type="entry name" value="CwlT-like"/>
    <property type="match status" value="1"/>
</dbReference>
<keyword evidence="5" id="KW-0472">Membrane</keyword>